<evidence type="ECO:0000256" key="6">
    <source>
        <dbReference type="ARBA" id="ARBA00023002"/>
    </source>
</evidence>
<evidence type="ECO:0000256" key="7">
    <source>
        <dbReference type="ARBA" id="ARBA00032024"/>
    </source>
</evidence>
<dbReference type="AlphaFoldDB" id="A0A7C5EVT7"/>
<accession>A0A7C5EVT7</accession>
<feature type="domain" description="Ketopantoate reductase N-terminal" evidence="10">
    <location>
        <begin position="4"/>
        <end position="148"/>
    </location>
</feature>
<evidence type="ECO:0000256" key="3">
    <source>
        <dbReference type="ARBA" id="ARBA00013014"/>
    </source>
</evidence>
<dbReference type="SUPFAM" id="SSF48179">
    <property type="entry name" value="6-phosphogluconate dehydrogenase C-terminal domain-like"/>
    <property type="match status" value="1"/>
</dbReference>
<evidence type="ECO:0000256" key="8">
    <source>
        <dbReference type="ARBA" id="ARBA00048793"/>
    </source>
</evidence>
<organism evidence="12">
    <name type="scientific">Desulfobacca acetoxidans</name>
    <dbReference type="NCBI Taxonomy" id="60893"/>
    <lineage>
        <taxon>Bacteria</taxon>
        <taxon>Pseudomonadati</taxon>
        <taxon>Thermodesulfobacteriota</taxon>
        <taxon>Desulfobaccia</taxon>
        <taxon>Desulfobaccales</taxon>
        <taxon>Desulfobaccaceae</taxon>
        <taxon>Desulfobacca</taxon>
    </lineage>
</organism>
<dbReference type="PANTHER" id="PTHR43765">
    <property type="entry name" value="2-DEHYDROPANTOATE 2-REDUCTASE-RELATED"/>
    <property type="match status" value="1"/>
</dbReference>
<dbReference type="PANTHER" id="PTHR43765:SF2">
    <property type="entry name" value="2-DEHYDROPANTOATE 2-REDUCTASE"/>
    <property type="match status" value="1"/>
</dbReference>
<dbReference type="InterPro" id="IPR013332">
    <property type="entry name" value="KPR_N"/>
</dbReference>
<proteinExistence type="inferred from homology"/>
<dbReference type="Gene3D" id="1.10.1040.10">
    <property type="entry name" value="N-(1-d-carboxylethyl)-l-norvaline Dehydrogenase, domain 2"/>
    <property type="match status" value="1"/>
</dbReference>
<dbReference type="GO" id="GO:0050661">
    <property type="term" value="F:NADP binding"/>
    <property type="evidence" value="ECO:0007669"/>
    <property type="project" value="TreeGrafter"/>
</dbReference>
<reference evidence="12" key="1">
    <citation type="journal article" date="2020" name="mSystems">
        <title>Genome- and Community-Level Interaction Insights into Carbon Utilization and Element Cycling Functions of Hydrothermarchaeota in Hydrothermal Sediment.</title>
        <authorList>
            <person name="Zhou Z."/>
            <person name="Liu Y."/>
            <person name="Xu W."/>
            <person name="Pan J."/>
            <person name="Luo Z.H."/>
            <person name="Li M."/>
        </authorList>
    </citation>
    <scope>NUCLEOTIDE SEQUENCE [LARGE SCALE GENOMIC DNA]</scope>
    <source>
        <strain evidence="12">SpSt-853</strain>
    </source>
</reference>
<dbReference type="SUPFAM" id="SSF51735">
    <property type="entry name" value="NAD(P)-binding Rossmann-fold domains"/>
    <property type="match status" value="1"/>
</dbReference>
<evidence type="ECO:0000313" key="12">
    <source>
        <dbReference type="EMBL" id="HGZ11165.1"/>
    </source>
</evidence>
<evidence type="ECO:0000256" key="9">
    <source>
        <dbReference type="RuleBase" id="RU362068"/>
    </source>
</evidence>
<evidence type="ECO:0000259" key="11">
    <source>
        <dbReference type="Pfam" id="PF08546"/>
    </source>
</evidence>
<keyword evidence="6 9" id="KW-0560">Oxidoreductase</keyword>
<keyword evidence="5 9" id="KW-0521">NADP</keyword>
<dbReference type="GO" id="GO:0005737">
    <property type="term" value="C:cytoplasm"/>
    <property type="evidence" value="ECO:0007669"/>
    <property type="project" value="TreeGrafter"/>
</dbReference>
<comment type="function">
    <text evidence="9">Catalyzes the NADPH-dependent reduction of ketopantoate into pantoic acid.</text>
</comment>
<feature type="domain" description="Ketopantoate reductase C-terminal" evidence="11">
    <location>
        <begin position="176"/>
        <end position="304"/>
    </location>
</feature>
<dbReference type="InterPro" id="IPR013328">
    <property type="entry name" value="6PGD_dom2"/>
</dbReference>
<comment type="pathway">
    <text evidence="1 9">Cofactor biosynthesis; (R)-pantothenate biosynthesis; (R)-pantoate from 3-methyl-2-oxobutanoate: step 2/2.</text>
</comment>
<dbReference type="InterPro" id="IPR008927">
    <property type="entry name" value="6-PGluconate_DH-like_C_sf"/>
</dbReference>
<dbReference type="Pfam" id="PF08546">
    <property type="entry name" value="ApbA_C"/>
    <property type="match status" value="1"/>
</dbReference>
<sequence length="316" mass="34278">MKYLVMGTGALGTVFGGLLRHAGCPVSFLGRGAHFAQLRNRGGLIDGIWGKFPLEPVASPRPGEIYDIVLLCVKSFDTAQAVSQAAPWLAPDGLVISLQNGLGNVELIAQTCGGRRTIGGRVIFGAQVKAPGQVTVTVYADRVLLGAIDPEAPLEKLDKVVDHFNRAGIPTARVPDILTHIWDKVLYNCALNPLGAILAVPYGALGEHAQTRELMRLIIEEIYQVAGAKGISLTFPTADLYFRHFLEVLVPPTAAHWPSMWQDLKAGRRTEIEALNGAICRYAQEVGLKTPYNEAVSRLVRFLENQKPERKTLPGA</sequence>
<name>A0A7C5EVT7_9BACT</name>
<dbReference type="EMBL" id="DTKJ01000019">
    <property type="protein sequence ID" value="HGZ11165.1"/>
    <property type="molecule type" value="Genomic_DNA"/>
</dbReference>
<dbReference type="EC" id="1.1.1.169" evidence="3 9"/>
<comment type="similarity">
    <text evidence="2 9">Belongs to the ketopantoate reductase family.</text>
</comment>
<dbReference type="NCBIfam" id="TIGR00745">
    <property type="entry name" value="apbA_panE"/>
    <property type="match status" value="1"/>
</dbReference>
<evidence type="ECO:0000256" key="4">
    <source>
        <dbReference type="ARBA" id="ARBA00019465"/>
    </source>
</evidence>
<evidence type="ECO:0000256" key="5">
    <source>
        <dbReference type="ARBA" id="ARBA00022857"/>
    </source>
</evidence>
<dbReference type="InterPro" id="IPR036291">
    <property type="entry name" value="NAD(P)-bd_dom_sf"/>
</dbReference>
<keyword evidence="9" id="KW-0566">Pantothenate biosynthesis</keyword>
<evidence type="ECO:0000259" key="10">
    <source>
        <dbReference type="Pfam" id="PF02558"/>
    </source>
</evidence>
<dbReference type="InterPro" id="IPR003710">
    <property type="entry name" value="ApbA"/>
</dbReference>
<dbReference type="Gene3D" id="3.40.50.720">
    <property type="entry name" value="NAD(P)-binding Rossmann-like Domain"/>
    <property type="match status" value="1"/>
</dbReference>
<dbReference type="InterPro" id="IPR013752">
    <property type="entry name" value="KPA_reductase"/>
</dbReference>
<comment type="catalytic activity">
    <reaction evidence="8 9">
        <text>(R)-pantoate + NADP(+) = 2-dehydropantoate + NADPH + H(+)</text>
        <dbReference type="Rhea" id="RHEA:16233"/>
        <dbReference type="ChEBI" id="CHEBI:11561"/>
        <dbReference type="ChEBI" id="CHEBI:15378"/>
        <dbReference type="ChEBI" id="CHEBI:15980"/>
        <dbReference type="ChEBI" id="CHEBI:57783"/>
        <dbReference type="ChEBI" id="CHEBI:58349"/>
        <dbReference type="EC" id="1.1.1.169"/>
    </reaction>
</comment>
<dbReference type="GO" id="GO:0015940">
    <property type="term" value="P:pantothenate biosynthetic process"/>
    <property type="evidence" value="ECO:0007669"/>
    <property type="project" value="UniProtKB-UniPathway"/>
</dbReference>
<protein>
    <recommendedName>
        <fullName evidence="4 9">2-dehydropantoate 2-reductase</fullName>
        <ecNumber evidence="3 9">1.1.1.169</ecNumber>
    </recommendedName>
    <alternativeName>
        <fullName evidence="7 9">Ketopantoate reductase</fullName>
    </alternativeName>
</protein>
<dbReference type="FunFam" id="1.10.1040.10:FF:000017">
    <property type="entry name" value="2-dehydropantoate 2-reductase"/>
    <property type="match status" value="1"/>
</dbReference>
<gene>
    <name evidence="12" type="ORF">ENW48_02975</name>
</gene>
<evidence type="ECO:0000256" key="1">
    <source>
        <dbReference type="ARBA" id="ARBA00004994"/>
    </source>
</evidence>
<evidence type="ECO:0000256" key="2">
    <source>
        <dbReference type="ARBA" id="ARBA00007870"/>
    </source>
</evidence>
<comment type="caution">
    <text evidence="12">The sequence shown here is derived from an EMBL/GenBank/DDBJ whole genome shotgun (WGS) entry which is preliminary data.</text>
</comment>
<dbReference type="Pfam" id="PF02558">
    <property type="entry name" value="ApbA"/>
    <property type="match status" value="1"/>
</dbReference>
<dbReference type="UniPathway" id="UPA00028">
    <property type="reaction ID" value="UER00004"/>
</dbReference>
<dbReference type="GO" id="GO:0008677">
    <property type="term" value="F:2-dehydropantoate 2-reductase activity"/>
    <property type="evidence" value="ECO:0007669"/>
    <property type="project" value="UniProtKB-EC"/>
</dbReference>
<dbReference type="InterPro" id="IPR050838">
    <property type="entry name" value="Ketopantoate_reductase"/>
</dbReference>